<evidence type="ECO:0000313" key="1">
    <source>
        <dbReference type="EMBL" id="MDN6900070.1"/>
    </source>
</evidence>
<organism evidence="1 4">
    <name type="scientific">Oenococcus sicerae</name>
    <dbReference type="NCBI Taxonomy" id="2203724"/>
    <lineage>
        <taxon>Bacteria</taxon>
        <taxon>Bacillati</taxon>
        <taxon>Bacillota</taxon>
        <taxon>Bacilli</taxon>
        <taxon>Lactobacillales</taxon>
        <taxon>Lactobacillaceae</taxon>
        <taxon>Oenococcus</taxon>
    </lineage>
</organism>
<proteinExistence type="predicted"/>
<reference evidence="2" key="3">
    <citation type="submission" date="2020-01" db="EMBL/GenBank/DDBJ databases">
        <authorList>
            <person name="Cousin F.J."/>
            <person name="Le Guellec R."/>
            <person name="Cretenet M."/>
        </authorList>
    </citation>
    <scope>NUCLEOTIDE SEQUENCE</scope>
    <source>
        <strain evidence="2">UCMA 15228</strain>
    </source>
</reference>
<dbReference type="RefSeq" id="WP_128686003.1">
    <property type="nucleotide sequence ID" value="NZ_CP029684.2"/>
</dbReference>
<gene>
    <name evidence="2" type="ORF">DLJ48_03665</name>
    <name evidence="1" type="ORF">EVC35_03500</name>
</gene>
<sequence length="158" mass="18466">MNGTDRTNQLLIYKIQKLRKRMSISTVQSNSLAIYDIAPSFLQASFVKELFDYTIMKTNAIANTNLAMLRDYQDILIIAYLQFVKQKKYGIAVRSFLLLYTISNNKRNIENLVTDLYSDDLISMEKMSDIPVSIIFKLLEMPPKEDLWQNRKNRKNPD</sequence>
<name>A0AAJ1R9P6_9LACO</name>
<reference evidence="1" key="2">
    <citation type="submission" date="2019-01" db="EMBL/GenBank/DDBJ databases">
        <title>Oenococcus sicerae UCMA17102.</title>
        <authorList>
            <person name="Cousin F.J."/>
            <person name="Le Guellec R."/>
            <person name="Cretenet M."/>
        </authorList>
    </citation>
    <scope>NUCLEOTIDE SEQUENCE</scope>
    <source>
        <strain evidence="1">UCMA17102</strain>
    </source>
</reference>
<accession>A0AAJ1R9P6</accession>
<evidence type="ECO:0000313" key="4">
    <source>
        <dbReference type="Proteomes" id="UP001167919"/>
    </source>
</evidence>
<dbReference type="EMBL" id="SDWY01000002">
    <property type="protein sequence ID" value="MDN6900070.1"/>
    <property type="molecule type" value="Genomic_DNA"/>
</dbReference>
<dbReference type="EMBL" id="CP029684">
    <property type="protein sequence ID" value="QAS69678.1"/>
    <property type="molecule type" value="Genomic_DNA"/>
</dbReference>
<dbReference type="Proteomes" id="UP001167919">
    <property type="component" value="Unassembled WGS sequence"/>
</dbReference>
<protein>
    <submittedName>
        <fullName evidence="1">Uncharacterized protein</fullName>
    </submittedName>
</protein>
<keyword evidence="3" id="KW-1185">Reference proteome</keyword>
<dbReference type="AlphaFoldDB" id="A0AAJ1R9P6"/>
<evidence type="ECO:0000313" key="2">
    <source>
        <dbReference type="EMBL" id="QAS69678.1"/>
    </source>
</evidence>
<reference evidence="2 3" key="1">
    <citation type="journal article" date="2019" name="Syst. Appl. Microbiol.">
        <title>Oenococcus sicerae sp. nov., isolated from French cider.</title>
        <authorList>
            <person name="Cousin F.J."/>
            <person name="Le Guellec R."/>
            <person name="Chagnot C."/>
            <person name="Goux D."/>
            <person name="Dalmasso M."/>
            <person name="Laplace J.M."/>
            <person name="Cretenet M."/>
        </authorList>
    </citation>
    <scope>NUCLEOTIDE SEQUENCE [LARGE SCALE GENOMIC DNA]</scope>
    <source>
        <strain evidence="2 3">UCMA 15228</strain>
    </source>
</reference>
<dbReference type="Proteomes" id="UP000286907">
    <property type="component" value="Chromosome"/>
</dbReference>
<evidence type="ECO:0000313" key="3">
    <source>
        <dbReference type="Proteomes" id="UP000286907"/>
    </source>
</evidence>